<dbReference type="Pfam" id="PF06537">
    <property type="entry name" value="DHOR"/>
    <property type="match status" value="1"/>
</dbReference>
<sequence length="475" mass="51116">MPSLPLRLSALLLALGLSACDDAPRFTKAEPGEARSGGAATVRKTDQNAFSLPSANLSPTRRLDFSVGNSFFRSPWVIAPSTTTARDGLGPLFNTNACQNCHIKDGRGHPPTADSDNAVSMLVRLSIPYAPAYAKVIEQMGVVPEPVYGGQLQDMAVPGVAPEGKVRVDYDPVPVRFADGTEIELRKPRLLITQLGYGPMHPDTLFSARVAPPMIGLGLLEAVSDADILANADTQAKAKNGIAGRPNRVWDDAQQKTVLGRFGWKAGQPNLNQQNVHAFSGDMGLTTRLRPFDDCTQAQTDCLQAPNGNGPDGEPEVSDNILRLVLFYSRNLAVPARRDVNGAQVLAGKNLFYQAGCQSCHTAKFTTAANAAEPELANQVIRPYSDLLLHDMGEGLADNRSEFQASGRDWRTPPLWGIGLTQAVSGHTQFLHDGRARNLLEAVLWHGGEARAAQQQVLAFNAEQRAALLAFLNSL</sequence>
<keyword evidence="3 4" id="KW-0408">Iron</keyword>
<evidence type="ECO:0000256" key="5">
    <source>
        <dbReference type="SAM" id="SignalP"/>
    </source>
</evidence>
<dbReference type="PANTHER" id="PTHR30600:SF4">
    <property type="entry name" value="CYTOCHROME C DOMAIN-CONTAINING PROTEIN"/>
    <property type="match status" value="1"/>
</dbReference>
<keyword evidence="1 4" id="KW-0349">Heme</keyword>
<dbReference type="GO" id="GO:0020037">
    <property type="term" value="F:heme binding"/>
    <property type="evidence" value="ECO:0007669"/>
    <property type="project" value="InterPro"/>
</dbReference>
<evidence type="ECO:0000313" key="8">
    <source>
        <dbReference type="Proteomes" id="UP000022611"/>
    </source>
</evidence>
<evidence type="ECO:0000256" key="1">
    <source>
        <dbReference type="ARBA" id="ARBA00022617"/>
    </source>
</evidence>
<comment type="caution">
    <text evidence="7">The sequence shown here is derived from an EMBL/GenBank/DDBJ whole genome shotgun (WGS) entry which is preliminary data.</text>
</comment>
<reference evidence="7 8" key="1">
    <citation type="journal article" date="2011" name="J. Bacteriol.">
        <title>Draft genome sequence of the polycyclic aromatic hydrocarbon-degrading, genetically engineered bioluminescent bioreporter Pseudomonas fluorescens HK44.</title>
        <authorList>
            <person name="Chauhan A."/>
            <person name="Layton A.C."/>
            <person name="Williams D.E."/>
            <person name="Smartt A.E."/>
            <person name="Ripp S."/>
            <person name="Karpinets T.V."/>
            <person name="Brown S.D."/>
            <person name="Sayler G.S."/>
        </authorList>
    </citation>
    <scope>NUCLEOTIDE SEQUENCE [LARGE SCALE GENOMIC DNA]</scope>
    <source>
        <strain evidence="7 8">HK44</strain>
    </source>
</reference>
<gene>
    <name evidence="7" type="ORF">HK44_011690</name>
</gene>
<dbReference type="EMBL" id="AFOY02000017">
    <property type="protein sequence ID" value="EXF92539.1"/>
    <property type="molecule type" value="Genomic_DNA"/>
</dbReference>
<dbReference type="Proteomes" id="UP000022611">
    <property type="component" value="Unassembled WGS sequence"/>
</dbReference>
<evidence type="ECO:0000256" key="3">
    <source>
        <dbReference type="ARBA" id="ARBA00023004"/>
    </source>
</evidence>
<dbReference type="PANTHER" id="PTHR30600">
    <property type="entry name" value="CYTOCHROME C PEROXIDASE-RELATED"/>
    <property type="match status" value="1"/>
</dbReference>
<dbReference type="InterPro" id="IPR036909">
    <property type="entry name" value="Cyt_c-like_dom_sf"/>
</dbReference>
<keyword evidence="5" id="KW-0732">Signal</keyword>
<evidence type="ECO:0000259" key="6">
    <source>
        <dbReference type="PROSITE" id="PS51007"/>
    </source>
</evidence>
<dbReference type="Gene3D" id="1.10.760.10">
    <property type="entry name" value="Cytochrome c-like domain"/>
    <property type="match status" value="1"/>
</dbReference>
<feature type="signal peptide" evidence="5">
    <location>
        <begin position="1"/>
        <end position="19"/>
    </location>
</feature>
<dbReference type="GO" id="GO:0046872">
    <property type="term" value="F:metal ion binding"/>
    <property type="evidence" value="ECO:0007669"/>
    <property type="project" value="UniProtKB-KW"/>
</dbReference>
<proteinExistence type="predicted"/>
<dbReference type="InterPro" id="IPR009056">
    <property type="entry name" value="Cyt_c-like_dom"/>
</dbReference>
<dbReference type="PROSITE" id="PS51007">
    <property type="entry name" value="CYTC"/>
    <property type="match status" value="1"/>
</dbReference>
<name>A0A010RU92_PSEFL</name>
<organism evidence="7 8">
    <name type="scientific">Pseudomonas fluorescens HK44</name>
    <dbReference type="NCBI Taxonomy" id="1042209"/>
    <lineage>
        <taxon>Bacteria</taxon>
        <taxon>Pseudomonadati</taxon>
        <taxon>Pseudomonadota</taxon>
        <taxon>Gammaproteobacteria</taxon>
        <taxon>Pseudomonadales</taxon>
        <taxon>Pseudomonadaceae</taxon>
        <taxon>Pseudomonas</taxon>
    </lineage>
</organism>
<dbReference type="eggNOG" id="COG3488">
    <property type="taxonomic scope" value="Bacteria"/>
</dbReference>
<dbReference type="SUPFAM" id="SSF46626">
    <property type="entry name" value="Cytochrome c"/>
    <property type="match status" value="1"/>
</dbReference>
<accession>A0A010RU92</accession>
<dbReference type="OrthoDB" id="9805202at2"/>
<feature type="chain" id="PRO_5001456121" evidence="5">
    <location>
        <begin position="20"/>
        <end position="475"/>
    </location>
</feature>
<dbReference type="PIRSF" id="PIRSF028099">
    <property type="entry name" value="DUF1111"/>
    <property type="match status" value="1"/>
</dbReference>
<dbReference type="PROSITE" id="PS51257">
    <property type="entry name" value="PROKAR_LIPOPROTEIN"/>
    <property type="match status" value="1"/>
</dbReference>
<dbReference type="GO" id="GO:0004130">
    <property type="term" value="F:cytochrome-c peroxidase activity"/>
    <property type="evidence" value="ECO:0007669"/>
    <property type="project" value="TreeGrafter"/>
</dbReference>
<dbReference type="RefSeq" id="WP_019693330.1">
    <property type="nucleotide sequence ID" value="NZ_AFOY02000017.1"/>
</dbReference>
<evidence type="ECO:0000256" key="4">
    <source>
        <dbReference type="PROSITE-ProRule" id="PRU00433"/>
    </source>
</evidence>
<dbReference type="GO" id="GO:0009055">
    <property type="term" value="F:electron transfer activity"/>
    <property type="evidence" value="ECO:0007669"/>
    <property type="project" value="InterPro"/>
</dbReference>
<protein>
    <submittedName>
        <fullName evidence="7">Thiol oxidoreductase</fullName>
    </submittedName>
</protein>
<dbReference type="PATRIC" id="fig|1042209.11.peg.4744"/>
<dbReference type="HOGENOM" id="CLU_033900_1_0_6"/>
<evidence type="ECO:0000313" key="7">
    <source>
        <dbReference type="EMBL" id="EXF92539.1"/>
    </source>
</evidence>
<dbReference type="InterPro" id="IPR051395">
    <property type="entry name" value="Cytochrome_c_Peroxidase/MauG"/>
</dbReference>
<dbReference type="AlphaFoldDB" id="A0A010RU92"/>
<dbReference type="InterPro" id="IPR010538">
    <property type="entry name" value="DHOR"/>
</dbReference>
<keyword evidence="2 4" id="KW-0479">Metal-binding</keyword>
<feature type="domain" description="Cytochrome c" evidence="6">
    <location>
        <begin position="343"/>
        <end position="475"/>
    </location>
</feature>
<evidence type="ECO:0000256" key="2">
    <source>
        <dbReference type="ARBA" id="ARBA00022723"/>
    </source>
</evidence>